<dbReference type="Gene3D" id="3.40.50.10190">
    <property type="entry name" value="BRCT domain"/>
    <property type="match status" value="1"/>
</dbReference>
<sequence>VISVTNLENDERTRVKQMIHAIGARYTGYMTRSNTALVCKKPEGVKYQKAKEWRIAVVNVQWLSDLVLGYTDALRLPVNKRYLQ</sequence>
<reference evidence="2 3" key="1">
    <citation type="submission" date="2024-11" db="EMBL/GenBank/DDBJ databases">
        <title>Chromosome-level genome assembly of the freshwater bivalve Anodonta woodiana.</title>
        <authorList>
            <person name="Chen X."/>
        </authorList>
    </citation>
    <scope>NUCLEOTIDE SEQUENCE [LARGE SCALE GENOMIC DNA]</scope>
    <source>
        <strain evidence="2">MN2024</strain>
        <tissue evidence="2">Gills</tissue>
    </source>
</reference>
<proteinExistence type="predicted"/>
<dbReference type="AlphaFoldDB" id="A0ABD3U2G2"/>
<dbReference type="SMART" id="SM00292">
    <property type="entry name" value="BRCT"/>
    <property type="match status" value="1"/>
</dbReference>
<dbReference type="CDD" id="cd17730">
    <property type="entry name" value="BRCT_PAXIP1_rpt4"/>
    <property type="match status" value="1"/>
</dbReference>
<dbReference type="InterPro" id="IPR001357">
    <property type="entry name" value="BRCT_dom"/>
</dbReference>
<feature type="non-terminal residue" evidence="2">
    <location>
        <position position="84"/>
    </location>
</feature>
<comment type="caution">
    <text evidence="2">The sequence shown here is derived from an EMBL/GenBank/DDBJ whole genome shotgun (WGS) entry which is preliminary data.</text>
</comment>
<dbReference type="Pfam" id="PF12738">
    <property type="entry name" value="PTCB-BRCT"/>
    <property type="match status" value="1"/>
</dbReference>
<gene>
    <name evidence="2" type="ORF">ACJMK2_020626</name>
</gene>
<dbReference type="PANTHER" id="PTHR47776">
    <property type="entry name" value="F5A8.9 PROTEIN"/>
    <property type="match status" value="1"/>
</dbReference>
<organism evidence="2 3">
    <name type="scientific">Sinanodonta woodiana</name>
    <name type="common">Chinese pond mussel</name>
    <name type="synonym">Anodonta woodiana</name>
    <dbReference type="NCBI Taxonomy" id="1069815"/>
    <lineage>
        <taxon>Eukaryota</taxon>
        <taxon>Metazoa</taxon>
        <taxon>Spiralia</taxon>
        <taxon>Lophotrochozoa</taxon>
        <taxon>Mollusca</taxon>
        <taxon>Bivalvia</taxon>
        <taxon>Autobranchia</taxon>
        <taxon>Heteroconchia</taxon>
        <taxon>Palaeoheterodonta</taxon>
        <taxon>Unionida</taxon>
        <taxon>Unionoidea</taxon>
        <taxon>Unionidae</taxon>
        <taxon>Unioninae</taxon>
        <taxon>Sinanodonta</taxon>
    </lineage>
</organism>
<name>A0ABD3U2G2_SINWO</name>
<evidence type="ECO:0000259" key="1">
    <source>
        <dbReference type="PROSITE" id="PS50172"/>
    </source>
</evidence>
<keyword evidence="3" id="KW-1185">Reference proteome</keyword>
<dbReference type="PROSITE" id="PS50172">
    <property type="entry name" value="BRCT"/>
    <property type="match status" value="1"/>
</dbReference>
<dbReference type="Proteomes" id="UP001634394">
    <property type="component" value="Unassembled WGS sequence"/>
</dbReference>
<protein>
    <recommendedName>
        <fullName evidence="1">BRCT domain-containing protein</fullName>
    </recommendedName>
</protein>
<dbReference type="PANTHER" id="PTHR47776:SF2">
    <property type="entry name" value="RING-TYPE E3 UBIQUITIN TRANSFERASE BRCA1"/>
    <property type="match status" value="1"/>
</dbReference>
<accession>A0ABD3U2G2</accession>
<feature type="domain" description="BRCT" evidence="1">
    <location>
        <begin position="1"/>
        <end position="67"/>
    </location>
</feature>
<dbReference type="EMBL" id="JBJQND010000017">
    <property type="protein sequence ID" value="KAL3842635.1"/>
    <property type="molecule type" value="Genomic_DNA"/>
</dbReference>
<feature type="non-terminal residue" evidence="2">
    <location>
        <position position="1"/>
    </location>
</feature>
<evidence type="ECO:0000313" key="3">
    <source>
        <dbReference type="Proteomes" id="UP001634394"/>
    </source>
</evidence>
<evidence type="ECO:0000313" key="2">
    <source>
        <dbReference type="EMBL" id="KAL3842635.1"/>
    </source>
</evidence>
<dbReference type="InterPro" id="IPR036420">
    <property type="entry name" value="BRCT_dom_sf"/>
</dbReference>
<dbReference type="SUPFAM" id="SSF52113">
    <property type="entry name" value="BRCT domain"/>
    <property type="match status" value="1"/>
</dbReference>